<evidence type="ECO:0000313" key="3">
    <source>
        <dbReference type="EMBL" id="CAL1610438.1"/>
    </source>
</evidence>
<dbReference type="EMBL" id="OZ035829">
    <property type="protein sequence ID" value="CAL1610438.1"/>
    <property type="molecule type" value="Genomic_DNA"/>
</dbReference>
<protein>
    <recommendedName>
        <fullName evidence="2">Poly(A) polymerase nucleotidyltransferase domain-containing protein</fullName>
    </recommendedName>
</protein>
<keyword evidence="4" id="KW-1185">Reference proteome</keyword>
<gene>
    <name evidence="3" type="ORF">KC01_LOCUS37056</name>
</gene>
<dbReference type="Gene3D" id="3.30.460.10">
    <property type="entry name" value="Beta Polymerase, domain 2"/>
    <property type="match status" value="1"/>
</dbReference>
<reference evidence="3 4" key="1">
    <citation type="submission" date="2024-04" db="EMBL/GenBank/DDBJ databases">
        <authorList>
            <person name="Waldvogel A.-M."/>
            <person name="Schoenle A."/>
        </authorList>
    </citation>
    <scope>NUCLEOTIDE SEQUENCE [LARGE SCALE GENOMIC DNA]</scope>
</reference>
<evidence type="ECO:0000313" key="4">
    <source>
        <dbReference type="Proteomes" id="UP001497482"/>
    </source>
</evidence>
<evidence type="ECO:0000256" key="1">
    <source>
        <dbReference type="SAM" id="MobiDB-lite"/>
    </source>
</evidence>
<dbReference type="InterPro" id="IPR048840">
    <property type="entry name" value="PolA_pol_NTPase"/>
</dbReference>
<dbReference type="PANTHER" id="PTHR10682">
    <property type="entry name" value="POLY A POLYMERASE"/>
    <property type="match status" value="1"/>
</dbReference>
<organism evidence="3 4">
    <name type="scientific">Knipowitschia caucasica</name>
    <name type="common">Caucasian dwarf goby</name>
    <name type="synonym">Pomatoschistus caucasicus</name>
    <dbReference type="NCBI Taxonomy" id="637954"/>
    <lineage>
        <taxon>Eukaryota</taxon>
        <taxon>Metazoa</taxon>
        <taxon>Chordata</taxon>
        <taxon>Craniata</taxon>
        <taxon>Vertebrata</taxon>
        <taxon>Euteleostomi</taxon>
        <taxon>Actinopterygii</taxon>
        <taxon>Neopterygii</taxon>
        <taxon>Teleostei</taxon>
        <taxon>Neoteleostei</taxon>
        <taxon>Acanthomorphata</taxon>
        <taxon>Gobiaria</taxon>
        <taxon>Gobiiformes</taxon>
        <taxon>Gobioidei</taxon>
        <taxon>Gobiidae</taxon>
        <taxon>Gobiinae</taxon>
        <taxon>Knipowitschia</taxon>
    </lineage>
</organism>
<evidence type="ECO:0000259" key="2">
    <source>
        <dbReference type="Pfam" id="PF20750"/>
    </source>
</evidence>
<sequence length="102" mass="11498">MHKNPKKPCSKVEEKQDVLQKLESLKPHSDEEEKKSDNVPQLVREQVGGKVLPFGSFAMGQNMKDADIDLLCVGPRFIPREIFFSSFVEKLRTTACSSQTCS</sequence>
<dbReference type="PANTHER" id="PTHR10682:SF10">
    <property type="entry name" value="POLYNUCLEOTIDE ADENYLYLTRANSFERASE"/>
    <property type="match status" value="1"/>
</dbReference>
<dbReference type="Pfam" id="PF20750">
    <property type="entry name" value="PAP_NTPase"/>
    <property type="match status" value="1"/>
</dbReference>
<dbReference type="AlphaFoldDB" id="A0AAV2MAQ7"/>
<accession>A0AAV2MAQ7</accession>
<dbReference type="SUPFAM" id="SSF81301">
    <property type="entry name" value="Nucleotidyltransferase"/>
    <property type="match status" value="1"/>
</dbReference>
<feature type="domain" description="Poly(A) polymerase nucleotidyltransferase" evidence="2">
    <location>
        <begin position="12"/>
        <end position="95"/>
    </location>
</feature>
<dbReference type="Proteomes" id="UP001497482">
    <property type="component" value="Chromosome 7"/>
</dbReference>
<dbReference type="GO" id="GO:0005634">
    <property type="term" value="C:nucleus"/>
    <property type="evidence" value="ECO:0007669"/>
    <property type="project" value="TreeGrafter"/>
</dbReference>
<dbReference type="InterPro" id="IPR043519">
    <property type="entry name" value="NT_sf"/>
</dbReference>
<proteinExistence type="predicted"/>
<dbReference type="GO" id="GO:1990817">
    <property type="term" value="F:poly(A) RNA polymerase activity"/>
    <property type="evidence" value="ECO:0007669"/>
    <property type="project" value="TreeGrafter"/>
</dbReference>
<feature type="compositionally biased region" description="Basic and acidic residues" evidence="1">
    <location>
        <begin position="22"/>
        <end position="37"/>
    </location>
</feature>
<feature type="region of interest" description="Disordered" evidence="1">
    <location>
        <begin position="22"/>
        <end position="42"/>
    </location>
</feature>
<name>A0AAV2MAQ7_KNICA</name>